<protein>
    <submittedName>
        <fullName evidence="3">Uncharacterized protein</fullName>
    </submittedName>
</protein>
<organism evidence="3 4">
    <name type="scientific">Desulfobaculum bizertense DSM 18034</name>
    <dbReference type="NCBI Taxonomy" id="1121442"/>
    <lineage>
        <taxon>Bacteria</taxon>
        <taxon>Pseudomonadati</taxon>
        <taxon>Thermodesulfobacteriota</taxon>
        <taxon>Desulfovibrionia</taxon>
        <taxon>Desulfovibrionales</taxon>
        <taxon>Desulfovibrionaceae</taxon>
        <taxon>Desulfobaculum</taxon>
    </lineage>
</organism>
<evidence type="ECO:0000256" key="1">
    <source>
        <dbReference type="SAM" id="Coils"/>
    </source>
</evidence>
<evidence type="ECO:0000313" key="3">
    <source>
        <dbReference type="EMBL" id="SKA67223.1"/>
    </source>
</evidence>
<proteinExistence type="predicted"/>
<evidence type="ECO:0000313" key="4">
    <source>
        <dbReference type="Proteomes" id="UP000189733"/>
    </source>
</evidence>
<feature type="coiled-coil region" evidence="1">
    <location>
        <begin position="42"/>
        <end position="76"/>
    </location>
</feature>
<evidence type="ECO:0000256" key="2">
    <source>
        <dbReference type="SAM" id="MobiDB-lite"/>
    </source>
</evidence>
<keyword evidence="1" id="KW-0175">Coiled coil</keyword>
<name>A0A1T4VQG0_9BACT</name>
<dbReference type="EMBL" id="FUYA01000002">
    <property type="protein sequence ID" value="SKA67223.1"/>
    <property type="molecule type" value="Genomic_DNA"/>
</dbReference>
<gene>
    <name evidence="3" type="ORF">SAMN02745702_00786</name>
</gene>
<dbReference type="Proteomes" id="UP000189733">
    <property type="component" value="Unassembled WGS sequence"/>
</dbReference>
<reference evidence="3 4" key="1">
    <citation type="submission" date="2017-02" db="EMBL/GenBank/DDBJ databases">
        <authorList>
            <person name="Peterson S.W."/>
        </authorList>
    </citation>
    <scope>NUCLEOTIDE SEQUENCE [LARGE SCALE GENOMIC DNA]</scope>
    <source>
        <strain evidence="3 4">DSM 18034</strain>
    </source>
</reference>
<sequence length="153" mass="18190">MEERGFQGETLSQEERHEMATQLSDLAKEFHLSKTLESSQILQELSELLREQRDDLQSLVQQNAEVLKKNVMLREQLRERNIQLAQKKPQPPKKVAAQKKKKVQHPAFRISKRIFTKIKPVLKKYQADKIYYFAKFKIKALLRKFKALVRRFV</sequence>
<accession>A0A1T4VQG0</accession>
<dbReference type="STRING" id="1121442.SAMN02745702_00786"/>
<keyword evidence="4" id="KW-1185">Reference proteome</keyword>
<feature type="region of interest" description="Disordered" evidence="2">
    <location>
        <begin position="82"/>
        <end position="102"/>
    </location>
</feature>
<dbReference type="AlphaFoldDB" id="A0A1T4VQG0"/>